<evidence type="ECO:0000313" key="2">
    <source>
        <dbReference type="EMBL" id="RLM80757.1"/>
    </source>
</evidence>
<dbReference type="AlphaFoldDB" id="A0A3L6QLB0"/>
<dbReference type="InterPro" id="IPR029069">
    <property type="entry name" value="HotDog_dom_sf"/>
</dbReference>
<protein>
    <submittedName>
        <fullName evidence="2">Uncharacterized protein</fullName>
    </submittedName>
</protein>
<gene>
    <name evidence="2" type="ORF">C2845_PM12G22640</name>
</gene>
<dbReference type="PANTHER" id="PTHR31793:SF32">
    <property type="entry name" value="THIOESTERASE DOMAIN-CONTAINING PROTEIN"/>
    <property type="match status" value="1"/>
</dbReference>
<feature type="region of interest" description="Disordered" evidence="1">
    <location>
        <begin position="1"/>
        <end position="51"/>
    </location>
</feature>
<dbReference type="OrthoDB" id="661377at2759"/>
<proteinExistence type="predicted"/>
<dbReference type="FunFam" id="3.10.129.10:FF:000066">
    <property type="entry name" value="Acyl-acyl carrier protein thioesterase ATL3 chloroplastic"/>
    <property type="match status" value="1"/>
</dbReference>
<dbReference type="SUPFAM" id="SSF54637">
    <property type="entry name" value="Thioesterase/thiol ester dehydrase-isomerase"/>
    <property type="match status" value="1"/>
</dbReference>
<dbReference type="Gene3D" id="3.10.129.10">
    <property type="entry name" value="Hotdog Thioesterase"/>
    <property type="match status" value="1"/>
</dbReference>
<dbReference type="Proteomes" id="UP000275267">
    <property type="component" value="Unassembled WGS sequence"/>
</dbReference>
<keyword evidence="3" id="KW-1185">Reference proteome</keyword>
<sequence length="220" mass="24352">MEFCAHQRFNPPPPNTKQPPASAGAARAAWPARSGRPATAGRFGRSSRPSRALQVAATTNARPSEVVCTKNTIIQDTKLPREGKFFELEMTVRDCELDEYGVVNNAVYAAYIETARQEMIASLGVCTGSIARAGRAMALSELNVKYFAPLKRGAKFVVMVRVVGIRGVRMLMEHLIATLPERKQLVLEAMATVVCLNEDYRPTRMFPEMANLLHFFSHPN</sequence>
<dbReference type="CDD" id="cd00586">
    <property type="entry name" value="4HBT"/>
    <property type="match status" value="1"/>
</dbReference>
<dbReference type="InterPro" id="IPR050563">
    <property type="entry name" value="4-hydroxybenzoyl-CoA_TE"/>
</dbReference>
<feature type="compositionally biased region" description="Low complexity" evidence="1">
    <location>
        <begin position="18"/>
        <end position="38"/>
    </location>
</feature>
<dbReference type="GO" id="GO:0009507">
    <property type="term" value="C:chloroplast"/>
    <property type="evidence" value="ECO:0007669"/>
    <property type="project" value="TreeGrafter"/>
</dbReference>
<organism evidence="2 3">
    <name type="scientific">Panicum miliaceum</name>
    <name type="common">Proso millet</name>
    <name type="synonym">Broomcorn millet</name>
    <dbReference type="NCBI Taxonomy" id="4540"/>
    <lineage>
        <taxon>Eukaryota</taxon>
        <taxon>Viridiplantae</taxon>
        <taxon>Streptophyta</taxon>
        <taxon>Embryophyta</taxon>
        <taxon>Tracheophyta</taxon>
        <taxon>Spermatophyta</taxon>
        <taxon>Magnoliopsida</taxon>
        <taxon>Liliopsida</taxon>
        <taxon>Poales</taxon>
        <taxon>Poaceae</taxon>
        <taxon>PACMAD clade</taxon>
        <taxon>Panicoideae</taxon>
        <taxon>Panicodae</taxon>
        <taxon>Paniceae</taxon>
        <taxon>Panicinae</taxon>
        <taxon>Panicum</taxon>
        <taxon>Panicum sect. Panicum</taxon>
    </lineage>
</organism>
<dbReference type="EMBL" id="PQIB02000012">
    <property type="protein sequence ID" value="RLM80757.1"/>
    <property type="molecule type" value="Genomic_DNA"/>
</dbReference>
<comment type="caution">
    <text evidence="2">The sequence shown here is derived from an EMBL/GenBank/DDBJ whole genome shotgun (WGS) entry which is preliminary data.</text>
</comment>
<evidence type="ECO:0000256" key="1">
    <source>
        <dbReference type="SAM" id="MobiDB-lite"/>
    </source>
</evidence>
<name>A0A3L6QLB0_PANMI</name>
<dbReference type="Pfam" id="PF13279">
    <property type="entry name" value="4HBT_2"/>
    <property type="match status" value="1"/>
</dbReference>
<accession>A0A3L6QLB0</accession>
<reference evidence="3" key="1">
    <citation type="journal article" date="2019" name="Nat. Commun.">
        <title>The genome of broomcorn millet.</title>
        <authorList>
            <person name="Zou C."/>
            <person name="Miki D."/>
            <person name="Li D."/>
            <person name="Tang Q."/>
            <person name="Xiao L."/>
            <person name="Rajput S."/>
            <person name="Deng P."/>
            <person name="Jia W."/>
            <person name="Huang R."/>
            <person name="Zhang M."/>
            <person name="Sun Y."/>
            <person name="Hu J."/>
            <person name="Fu X."/>
            <person name="Schnable P.S."/>
            <person name="Li F."/>
            <person name="Zhang H."/>
            <person name="Feng B."/>
            <person name="Zhu X."/>
            <person name="Liu R."/>
            <person name="Schnable J.C."/>
            <person name="Zhu J.-K."/>
            <person name="Zhang H."/>
        </authorList>
    </citation>
    <scope>NUCLEOTIDE SEQUENCE [LARGE SCALE GENOMIC DNA]</scope>
</reference>
<dbReference type="PANTHER" id="PTHR31793">
    <property type="entry name" value="4-HYDROXYBENZOYL-COA THIOESTERASE FAMILY MEMBER"/>
    <property type="match status" value="1"/>
</dbReference>
<evidence type="ECO:0000313" key="3">
    <source>
        <dbReference type="Proteomes" id="UP000275267"/>
    </source>
</evidence>
<dbReference type="GO" id="GO:0016297">
    <property type="term" value="F:fatty acyl-[ACP] hydrolase activity"/>
    <property type="evidence" value="ECO:0007669"/>
    <property type="project" value="TreeGrafter"/>
</dbReference>